<reference evidence="1" key="1">
    <citation type="submission" date="2020-08" db="EMBL/GenBank/DDBJ databases">
        <title>Multicomponent nature underlies the extraordinary mechanical properties of spider dragline silk.</title>
        <authorList>
            <person name="Kono N."/>
            <person name="Nakamura H."/>
            <person name="Mori M."/>
            <person name="Yoshida Y."/>
            <person name="Ohtoshi R."/>
            <person name="Malay A.D."/>
            <person name="Moran D.A.P."/>
            <person name="Tomita M."/>
            <person name="Numata K."/>
            <person name="Arakawa K."/>
        </authorList>
    </citation>
    <scope>NUCLEOTIDE SEQUENCE</scope>
</reference>
<gene>
    <name evidence="1" type="ORF">NPIL_183071</name>
</gene>
<protein>
    <submittedName>
        <fullName evidence="1">Uncharacterized protein</fullName>
    </submittedName>
</protein>
<evidence type="ECO:0000313" key="1">
    <source>
        <dbReference type="EMBL" id="GFT96414.1"/>
    </source>
</evidence>
<evidence type="ECO:0000313" key="2">
    <source>
        <dbReference type="Proteomes" id="UP000887013"/>
    </source>
</evidence>
<dbReference type="EMBL" id="BMAW01075374">
    <property type="protein sequence ID" value="GFT96414.1"/>
    <property type="molecule type" value="Genomic_DNA"/>
</dbReference>
<comment type="caution">
    <text evidence="1">The sequence shown here is derived from an EMBL/GenBank/DDBJ whole genome shotgun (WGS) entry which is preliminary data.</text>
</comment>
<name>A0A8X6Q113_NEPPI</name>
<keyword evidence="2" id="KW-1185">Reference proteome</keyword>
<dbReference type="AlphaFoldDB" id="A0A8X6Q113"/>
<accession>A0A8X6Q113</accession>
<sequence>MGLNDWSRAMLFSSHPTPFPTFSGSPISPRSFLLIIILQRMGVSTDRASIAYVHVSQQTLEMEYESAYSFLGPLHRLQTDGTIARRFKNSIGPLVPVNGIQYRLRQFDPRGHRLVSHAALASRKSFGFPY</sequence>
<proteinExistence type="predicted"/>
<organism evidence="1 2">
    <name type="scientific">Nephila pilipes</name>
    <name type="common">Giant wood spider</name>
    <name type="synonym">Nephila maculata</name>
    <dbReference type="NCBI Taxonomy" id="299642"/>
    <lineage>
        <taxon>Eukaryota</taxon>
        <taxon>Metazoa</taxon>
        <taxon>Ecdysozoa</taxon>
        <taxon>Arthropoda</taxon>
        <taxon>Chelicerata</taxon>
        <taxon>Arachnida</taxon>
        <taxon>Araneae</taxon>
        <taxon>Araneomorphae</taxon>
        <taxon>Entelegynae</taxon>
        <taxon>Araneoidea</taxon>
        <taxon>Nephilidae</taxon>
        <taxon>Nephila</taxon>
    </lineage>
</organism>
<dbReference type="Proteomes" id="UP000887013">
    <property type="component" value="Unassembled WGS sequence"/>
</dbReference>